<gene>
    <name evidence="5" type="ORF">QRD43_07245</name>
</gene>
<name>A0ABT7LFS6_9BURK</name>
<comment type="caution">
    <text evidence="5">The sequence shown here is derived from an EMBL/GenBank/DDBJ whole genome shotgun (WGS) entry which is preliminary data.</text>
</comment>
<evidence type="ECO:0000256" key="3">
    <source>
        <dbReference type="SAM" id="MobiDB-lite"/>
    </source>
</evidence>
<sequence>MPRSLFPLLRPTRLALACALALGALAPLAHADEGPEATAEAATQDKATAPDPVRNSGMDAPMFYQLLVGEMELRAGEPGVAYQVLLDAARRTQDEALYRRVVQIALQNRAGEQALIAARAWRDGLPDSLEAHQTALQLLAVLNKPAETAAPLQSLIKLGTTDQSRALLRSLPGLFARSPEPQRVLDALLPVLQATAKMPGLTAPAQLCEARLQLAAGHVAPAWARVEQVIAQPDDQAATRDEALGLALDMMDRQPAAEAPVREALASQPANHGLRLSYARALARSQRLVEAAEQFRRLTVEQPDQPTPWYALGSLELELRHADRAEAALQTFLQRLEDSAGRGDLTEAGREARQQAWLLLARVAEQRKDWKAAQAWLDKIEDAAPRTDLSYRKALLLARQGHLDQARQLIQALPGDTDEEVRVRFMAESQLLRDLQQWSAAYELLGRATARLPADADLLYEQAMMAEKLDLLDAMEQQLRRTIELSPRHYHAYNALGYSLADRKLRLEEARELIVKALSLAPKEPAIVDSMGWVEYRLGRLDEAERWLAQAYAARPDADVAAHLGEVLWQRGQQDRARAIWAEGLKREPGNEAIEEARQRLKATP</sequence>
<dbReference type="RefSeq" id="WP_285981817.1">
    <property type="nucleotide sequence ID" value="NZ_JASVDS010000002.1"/>
</dbReference>
<dbReference type="Gene3D" id="1.25.40.10">
    <property type="entry name" value="Tetratricopeptide repeat domain"/>
    <property type="match status" value="2"/>
</dbReference>
<protein>
    <submittedName>
        <fullName evidence="5">Tetratricopeptide repeat protein</fullName>
    </submittedName>
</protein>
<evidence type="ECO:0000313" key="5">
    <source>
        <dbReference type="EMBL" id="MDL5031700.1"/>
    </source>
</evidence>
<feature type="signal peptide" evidence="4">
    <location>
        <begin position="1"/>
        <end position="31"/>
    </location>
</feature>
<evidence type="ECO:0000256" key="4">
    <source>
        <dbReference type="SAM" id="SignalP"/>
    </source>
</evidence>
<organism evidence="5 6">
    <name type="scientific">Roseateles subflavus</name>
    <dbReference type="NCBI Taxonomy" id="3053353"/>
    <lineage>
        <taxon>Bacteria</taxon>
        <taxon>Pseudomonadati</taxon>
        <taxon>Pseudomonadota</taxon>
        <taxon>Betaproteobacteria</taxon>
        <taxon>Burkholderiales</taxon>
        <taxon>Sphaerotilaceae</taxon>
        <taxon>Roseateles</taxon>
    </lineage>
</organism>
<reference evidence="5 6" key="1">
    <citation type="submission" date="2023-06" db="EMBL/GenBank/DDBJ databases">
        <title>Pelomonas sp. APW6 16S ribosomal RNA gene genome sequencing and assembly.</title>
        <authorList>
            <person name="Woo H."/>
        </authorList>
    </citation>
    <scope>NUCLEOTIDE SEQUENCE [LARGE SCALE GENOMIC DNA]</scope>
    <source>
        <strain evidence="5 6">APW6</strain>
    </source>
</reference>
<dbReference type="SUPFAM" id="SSF48452">
    <property type="entry name" value="TPR-like"/>
    <property type="match status" value="2"/>
</dbReference>
<dbReference type="Proteomes" id="UP001238603">
    <property type="component" value="Unassembled WGS sequence"/>
</dbReference>
<accession>A0ABT7LFS6</accession>
<keyword evidence="1" id="KW-0677">Repeat</keyword>
<dbReference type="InterPro" id="IPR052346">
    <property type="entry name" value="O-mannosyl-transferase_TMTC"/>
</dbReference>
<dbReference type="Pfam" id="PF13432">
    <property type="entry name" value="TPR_16"/>
    <property type="match status" value="2"/>
</dbReference>
<keyword evidence="4" id="KW-0732">Signal</keyword>
<dbReference type="PANTHER" id="PTHR44227:SF3">
    <property type="entry name" value="PROTEIN O-MANNOSYL-TRANSFERASE TMTC4"/>
    <property type="match status" value="1"/>
</dbReference>
<evidence type="ECO:0000256" key="1">
    <source>
        <dbReference type="ARBA" id="ARBA00022737"/>
    </source>
</evidence>
<evidence type="ECO:0000256" key="2">
    <source>
        <dbReference type="ARBA" id="ARBA00022803"/>
    </source>
</evidence>
<dbReference type="InterPro" id="IPR019734">
    <property type="entry name" value="TPR_rpt"/>
</dbReference>
<keyword evidence="2" id="KW-0802">TPR repeat</keyword>
<dbReference type="PANTHER" id="PTHR44227">
    <property type="match status" value="1"/>
</dbReference>
<dbReference type="SMART" id="SM00028">
    <property type="entry name" value="TPR"/>
    <property type="match status" value="4"/>
</dbReference>
<feature type="region of interest" description="Disordered" evidence="3">
    <location>
        <begin position="35"/>
        <end position="54"/>
    </location>
</feature>
<keyword evidence="6" id="KW-1185">Reference proteome</keyword>
<dbReference type="InterPro" id="IPR011990">
    <property type="entry name" value="TPR-like_helical_dom_sf"/>
</dbReference>
<proteinExistence type="predicted"/>
<feature type="chain" id="PRO_5046312930" evidence="4">
    <location>
        <begin position="32"/>
        <end position="605"/>
    </location>
</feature>
<evidence type="ECO:0000313" key="6">
    <source>
        <dbReference type="Proteomes" id="UP001238603"/>
    </source>
</evidence>
<dbReference type="EMBL" id="JASVDS010000002">
    <property type="protein sequence ID" value="MDL5031700.1"/>
    <property type="molecule type" value="Genomic_DNA"/>
</dbReference>